<dbReference type="GeneID" id="65131808"/>
<protein>
    <submittedName>
        <fullName evidence="1">Uncharacterized protein</fullName>
    </submittedName>
</protein>
<proteinExistence type="predicted"/>
<dbReference type="RefSeq" id="YP_010113295.1">
    <property type="nucleotide sequence ID" value="NC_055901.1"/>
</dbReference>
<dbReference type="KEGG" id="vg:65131808"/>
<evidence type="ECO:0000313" key="2">
    <source>
        <dbReference type="Proteomes" id="UP000594028"/>
    </source>
</evidence>
<accession>A0A7M1RT95</accession>
<organism evidence="1 2">
    <name type="scientific">uncultured phage cr130_1</name>
    <dbReference type="NCBI Taxonomy" id="2772092"/>
    <lineage>
        <taxon>Viruses</taxon>
        <taxon>Duplodnaviria</taxon>
        <taxon>Heunggongvirae</taxon>
        <taxon>Uroviricota</taxon>
        <taxon>Caudoviricetes</taxon>
        <taxon>Crassvirales</taxon>
        <taxon>Suoliviridae</taxon>
        <taxon>Oafivirinae</taxon>
        <taxon>Chuhaivirus</taxon>
        <taxon>Chuhaivirus simiae</taxon>
    </lineage>
</organism>
<sequence>MLRKNITGAKYYSDELHQMTNLNIATPIDKNDINFGLSDILLAKDIIKLTSNAGAGDISEIKTSLDTLNKKVELNSGNIAMLNSKFTGLFEVVNTLPNIDDAQSGKIYCIKDVSSTDTKNKYTEWVKILDTDGAYKFEKVGEFNTAPDLSGYVKLTEIGLEESFIFTLEDGSKVTKSIRVVSTTNN</sequence>
<dbReference type="EMBL" id="MT774408">
    <property type="protein sequence ID" value="QOR57655.1"/>
    <property type="molecule type" value="Genomic_DNA"/>
</dbReference>
<name>A0A7M1RT95_9CAUD</name>
<reference evidence="1 2" key="1">
    <citation type="submission" date="2020-07" db="EMBL/GenBank/DDBJ databases">
        <title>Taxonomic proposal: Crassvirales, a new order of highly abundant and diverse bacterial viruses.</title>
        <authorList>
            <person name="Shkoporov A.N."/>
            <person name="Stockdale S.R."/>
            <person name="Guerin E."/>
            <person name="Ross R.P."/>
            <person name="Hill C."/>
        </authorList>
    </citation>
    <scope>NUCLEOTIDE SEQUENCE [LARGE SCALE GENOMIC DNA]</scope>
</reference>
<dbReference type="Proteomes" id="UP000594028">
    <property type="component" value="Segment"/>
</dbReference>
<keyword evidence="2" id="KW-1185">Reference proteome</keyword>
<evidence type="ECO:0000313" key="1">
    <source>
        <dbReference type="EMBL" id="QOR57655.1"/>
    </source>
</evidence>